<keyword evidence="3" id="KW-1015">Disulfide bond</keyword>
<feature type="chain" id="PRO_5043002506" description="Kazal-like domain-containing protein" evidence="4">
    <location>
        <begin position="17"/>
        <end position="228"/>
    </location>
</feature>
<dbReference type="GO" id="GO:0004867">
    <property type="term" value="F:serine-type endopeptidase inhibitor activity"/>
    <property type="evidence" value="ECO:0007669"/>
    <property type="project" value="UniProtKB-KW"/>
</dbReference>
<feature type="domain" description="Kazal-like" evidence="5">
    <location>
        <begin position="131"/>
        <end position="215"/>
    </location>
</feature>
<dbReference type="InterPro" id="IPR050653">
    <property type="entry name" value="Prot_Inhib_GrowthFact_Antg"/>
</dbReference>
<dbReference type="PANTHER" id="PTHR10913:SF45">
    <property type="entry name" value="FOLLISTATIN, ISOFORM A-RELATED"/>
    <property type="match status" value="1"/>
</dbReference>
<evidence type="ECO:0000313" key="6">
    <source>
        <dbReference type="EMBL" id="KAK6187853.1"/>
    </source>
</evidence>
<dbReference type="InterPro" id="IPR036058">
    <property type="entry name" value="Kazal_dom_sf"/>
</dbReference>
<dbReference type="SUPFAM" id="SSF100895">
    <property type="entry name" value="Kazal-type serine protease inhibitors"/>
    <property type="match status" value="3"/>
</dbReference>
<dbReference type="PANTHER" id="PTHR10913">
    <property type="entry name" value="FOLLISTATIN-RELATED"/>
    <property type="match status" value="1"/>
</dbReference>
<dbReference type="GO" id="GO:0030154">
    <property type="term" value="P:cell differentiation"/>
    <property type="evidence" value="ECO:0007669"/>
    <property type="project" value="TreeGrafter"/>
</dbReference>
<dbReference type="Gene3D" id="3.30.60.30">
    <property type="match status" value="3"/>
</dbReference>
<proteinExistence type="predicted"/>
<name>A0AAN8K8V0_PATCE</name>
<gene>
    <name evidence="6" type="ORF">SNE40_005787</name>
</gene>
<comment type="caution">
    <text evidence="6">The sequence shown here is derived from an EMBL/GenBank/DDBJ whole genome shotgun (WGS) entry which is preliminary data.</text>
</comment>
<organism evidence="6 7">
    <name type="scientific">Patella caerulea</name>
    <name type="common">Rayed Mediterranean limpet</name>
    <dbReference type="NCBI Taxonomy" id="87958"/>
    <lineage>
        <taxon>Eukaryota</taxon>
        <taxon>Metazoa</taxon>
        <taxon>Spiralia</taxon>
        <taxon>Lophotrochozoa</taxon>
        <taxon>Mollusca</taxon>
        <taxon>Gastropoda</taxon>
        <taxon>Patellogastropoda</taxon>
        <taxon>Patelloidea</taxon>
        <taxon>Patellidae</taxon>
        <taxon>Patella</taxon>
    </lineage>
</organism>
<accession>A0AAN8K8V0</accession>
<evidence type="ECO:0000313" key="7">
    <source>
        <dbReference type="Proteomes" id="UP001347796"/>
    </source>
</evidence>
<dbReference type="CDD" id="cd00104">
    <property type="entry name" value="KAZAL_FS"/>
    <property type="match status" value="2"/>
</dbReference>
<dbReference type="AlphaFoldDB" id="A0AAN8K8V0"/>
<dbReference type="Pfam" id="PF07648">
    <property type="entry name" value="Kazal_2"/>
    <property type="match status" value="2"/>
</dbReference>
<keyword evidence="1" id="KW-0646">Protease inhibitor</keyword>
<dbReference type="PROSITE" id="PS51465">
    <property type="entry name" value="KAZAL_2"/>
    <property type="match status" value="3"/>
</dbReference>
<keyword evidence="4" id="KW-0732">Signal</keyword>
<reference evidence="6 7" key="1">
    <citation type="submission" date="2024-01" db="EMBL/GenBank/DDBJ databases">
        <title>The genome of the rayed Mediterranean limpet Patella caerulea (Linnaeus, 1758).</title>
        <authorList>
            <person name="Anh-Thu Weber A."/>
            <person name="Halstead-Nussloch G."/>
        </authorList>
    </citation>
    <scope>NUCLEOTIDE SEQUENCE [LARGE SCALE GENOMIC DNA]</scope>
    <source>
        <strain evidence="6">AATW-2023a</strain>
        <tissue evidence="6">Whole specimen</tissue>
    </source>
</reference>
<sequence length="228" mass="24991">MLAFLSLFILISGGLCAVDHCSQNCTAEQQQICGSDGNTYVNPCYFGISSCQAHESNKILYEIHSGECSTQGVHNQLPACTRICEEDLDPVCGSDNQIYKNKCLFQRAQCQLAAQGKHLGEISTTTTSCPTPRAINCTQYKADVGNLAFETTGLNLIQCQRKSHTHNQYQVCASNNKNYRDECAICHHIESIKAHNNGQTTATNLMILHDGRCKRGVAYNPLGLNLIG</sequence>
<dbReference type="GO" id="GO:0005576">
    <property type="term" value="C:extracellular region"/>
    <property type="evidence" value="ECO:0007669"/>
    <property type="project" value="TreeGrafter"/>
</dbReference>
<dbReference type="SMART" id="SM00280">
    <property type="entry name" value="KAZAL"/>
    <property type="match status" value="3"/>
</dbReference>
<evidence type="ECO:0000256" key="2">
    <source>
        <dbReference type="ARBA" id="ARBA00022900"/>
    </source>
</evidence>
<evidence type="ECO:0000256" key="4">
    <source>
        <dbReference type="SAM" id="SignalP"/>
    </source>
</evidence>
<dbReference type="EMBL" id="JAZGQO010000004">
    <property type="protein sequence ID" value="KAK6187853.1"/>
    <property type="molecule type" value="Genomic_DNA"/>
</dbReference>
<evidence type="ECO:0000256" key="1">
    <source>
        <dbReference type="ARBA" id="ARBA00022690"/>
    </source>
</evidence>
<feature type="domain" description="Kazal-like" evidence="5">
    <location>
        <begin position="17"/>
        <end position="70"/>
    </location>
</feature>
<feature type="domain" description="Kazal-like" evidence="5">
    <location>
        <begin position="74"/>
        <end position="124"/>
    </location>
</feature>
<dbReference type="Proteomes" id="UP001347796">
    <property type="component" value="Unassembled WGS sequence"/>
</dbReference>
<dbReference type="Pfam" id="PF00050">
    <property type="entry name" value="Kazal_1"/>
    <property type="match status" value="1"/>
</dbReference>
<dbReference type="InterPro" id="IPR002350">
    <property type="entry name" value="Kazal_dom"/>
</dbReference>
<keyword evidence="2" id="KW-0722">Serine protease inhibitor</keyword>
<evidence type="ECO:0000259" key="5">
    <source>
        <dbReference type="PROSITE" id="PS51465"/>
    </source>
</evidence>
<keyword evidence="7" id="KW-1185">Reference proteome</keyword>
<protein>
    <recommendedName>
        <fullName evidence="5">Kazal-like domain-containing protein</fullName>
    </recommendedName>
</protein>
<feature type="signal peptide" evidence="4">
    <location>
        <begin position="1"/>
        <end position="16"/>
    </location>
</feature>
<evidence type="ECO:0000256" key="3">
    <source>
        <dbReference type="ARBA" id="ARBA00023157"/>
    </source>
</evidence>